<dbReference type="Proteomes" id="UP000001861">
    <property type="component" value="Unassembled WGS sequence"/>
</dbReference>
<dbReference type="GeneID" id="6015494"/>
<dbReference type="VEuPathDB" id="FungiDB:CC1G_05452"/>
<evidence type="ECO:0000313" key="3">
    <source>
        <dbReference type="EMBL" id="EAU82830.2"/>
    </source>
</evidence>
<dbReference type="OrthoDB" id="3349377at2759"/>
<dbReference type="InParanoid" id="A8P5B0"/>
<feature type="transmembrane region" description="Helical" evidence="2">
    <location>
        <begin position="118"/>
        <end position="137"/>
    </location>
</feature>
<evidence type="ECO:0000256" key="2">
    <source>
        <dbReference type="SAM" id="Phobius"/>
    </source>
</evidence>
<keyword evidence="4" id="KW-1185">Reference proteome</keyword>
<sequence>MHTQVVCVCYVMMITPLTTLTVTVGYLYFDAFAGQSFYILIVSVIATLRIYALYGNSKIVLAFLALVSAMEFSLYFWGLWWAIDMPFSAKNIIIFPFPYPLGCQTFVSESPGAKLRTLLLWIPTMVGSFIFLAMTLYKFFESLRGPDGTLDLSSCFQTKNISPLMVILVRDGARCYFVIFRNGLQVTMALQAIFLYVHEGAYPMIMQWHVVIHSFSSARLVLNLRAGAGRPTKFVSPASSSGSKARCRYSIDNGRFSSTMDIETLRFNTLATTTSSRSKNVRNTTGTTVTHLGSPRRRHTHSPEQLRHPQGQKDPQPQRPPYTPGKTLLQAFNSNPALSDYVQEVVILDTPEDRHDWQHPSWLADDDDLPEVLNRLPRDKIRRVVIKRGYRASWNHLKAPIKEALMGLCTAPALISLSLAWVPIGLMGLCAPTVKHLELQDVDLQTDIDMPISGASARTQPLQLETLRLDHAFDLPSIADILLAESTNQVTLKSLEKLHLSASSLNDHDHIPRLLEACSSSLEVLSLCPWYEIHRSGRQPMNVLDLSELHSLKHLSFEEYYSVQGSSCYVDPIPWICRVLETLPTPNALSSFYISIEFDMLEPEGIQIGHWMELDHVLTRKDRFPNLRRVKFDYEGTFLGVLEEAVPRIEDLMPELMDSGMYSTSFPGEPEAIDSPSLWH</sequence>
<dbReference type="AlphaFoldDB" id="A8P5B0"/>
<dbReference type="HOGENOM" id="CLU_404389_0_0_1"/>
<comment type="caution">
    <text evidence="3">The sequence shown here is derived from an EMBL/GenBank/DDBJ whole genome shotgun (WGS) entry which is preliminary data.</text>
</comment>
<reference evidence="3 4" key="1">
    <citation type="journal article" date="2010" name="Proc. Natl. Acad. Sci. U.S.A.">
        <title>Insights into evolution of multicellular fungi from the assembled chromosomes of the mushroom Coprinopsis cinerea (Coprinus cinereus).</title>
        <authorList>
            <person name="Stajich J.E."/>
            <person name="Wilke S.K."/>
            <person name="Ahren D."/>
            <person name="Au C.H."/>
            <person name="Birren B.W."/>
            <person name="Borodovsky M."/>
            <person name="Burns C."/>
            <person name="Canback B."/>
            <person name="Casselton L.A."/>
            <person name="Cheng C.K."/>
            <person name="Deng J."/>
            <person name="Dietrich F.S."/>
            <person name="Fargo D.C."/>
            <person name="Farman M.L."/>
            <person name="Gathman A.C."/>
            <person name="Goldberg J."/>
            <person name="Guigo R."/>
            <person name="Hoegger P.J."/>
            <person name="Hooker J.B."/>
            <person name="Huggins A."/>
            <person name="James T.Y."/>
            <person name="Kamada T."/>
            <person name="Kilaru S."/>
            <person name="Kodira C."/>
            <person name="Kues U."/>
            <person name="Kupfer D."/>
            <person name="Kwan H.S."/>
            <person name="Lomsadze A."/>
            <person name="Li W."/>
            <person name="Lilly W.W."/>
            <person name="Ma L.J."/>
            <person name="Mackey A.J."/>
            <person name="Manning G."/>
            <person name="Martin F."/>
            <person name="Muraguchi H."/>
            <person name="Natvig D.O."/>
            <person name="Palmerini H."/>
            <person name="Ramesh M.A."/>
            <person name="Rehmeyer C.J."/>
            <person name="Roe B.A."/>
            <person name="Shenoy N."/>
            <person name="Stanke M."/>
            <person name="Ter-Hovhannisyan V."/>
            <person name="Tunlid A."/>
            <person name="Velagapudi R."/>
            <person name="Vision T.J."/>
            <person name="Zeng Q."/>
            <person name="Zolan M.E."/>
            <person name="Pukkila P.J."/>
        </authorList>
    </citation>
    <scope>NUCLEOTIDE SEQUENCE [LARGE SCALE GENOMIC DNA]</scope>
    <source>
        <strain evidence="4">Okayama-7 / 130 / ATCC MYA-4618 / FGSC 9003</strain>
    </source>
</reference>
<evidence type="ECO:0000256" key="1">
    <source>
        <dbReference type="SAM" id="MobiDB-lite"/>
    </source>
</evidence>
<keyword evidence="2" id="KW-0812">Transmembrane</keyword>
<dbReference type="InterPro" id="IPR032675">
    <property type="entry name" value="LRR_dom_sf"/>
</dbReference>
<keyword evidence="2" id="KW-1133">Transmembrane helix</keyword>
<protein>
    <submittedName>
        <fullName evidence="3">Uncharacterized protein</fullName>
    </submittedName>
</protein>
<feature type="transmembrane region" description="Helical" evidence="2">
    <location>
        <begin position="59"/>
        <end position="83"/>
    </location>
</feature>
<dbReference type="RefSeq" id="XP_001838899.2">
    <property type="nucleotide sequence ID" value="XM_001838847.2"/>
</dbReference>
<accession>A8P5B0</accession>
<dbReference type="EMBL" id="AACS02000011">
    <property type="protein sequence ID" value="EAU82830.2"/>
    <property type="molecule type" value="Genomic_DNA"/>
</dbReference>
<dbReference type="KEGG" id="cci:CC1G_05452"/>
<name>A8P5B0_COPC7</name>
<organism evidence="3 4">
    <name type="scientific">Coprinopsis cinerea (strain Okayama-7 / 130 / ATCC MYA-4618 / FGSC 9003)</name>
    <name type="common">Inky cap fungus</name>
    <name type="synonym">Hormographiella aspergillata</name>
    <dbReference type="NCBI Taxonomy" id="240176"/>
    <lineage>
        <taxon>Eukaryota</taxon>
        <taxon>Fungi</taxon>
        <taxon>Dikarya</taxon>
        <taxon>Basidiomycota</taxon>
        <taxon>Agaricomycotina</taxon>
        <taxon>Agaricomycetes</taxon>
        <taxon>Agaricomycetidae</taxon>
        <taxon>Agaricales</taxon>
        <taxon>Agaricineae</taxon>
        <taxon>Psathyrellaceae</taxon>
        <taxon>Coprinopsis</taxon>
    </lineage>
</organism>
<feature type="compositionally biased region" description="Polar residues" evidence="1">
    <location>
        <begin position="273"/>
        <end position="291"/>
    </location>
</feature>
<dbReference type="Gene3D" id="3.80.10.10">
    <property type="entry name" value="Ribonuclease Inhibitor"/>
    <property type="match status" value="1"/>
</dbReference>
<evidence type="ECO:0000313" key="4">
    <source>
        <dbReference type="Proteomes" id="UP000001861"/>
    </source>
</evidence>
<proteinExistence type="predicted"/>
<feature type="region of interest" description="Disordered" evidence="1">
    <location>
        <begin position="273"/>
        <end position="328"/>
    </location>
</feature>
<gene>
    <name evidence="3" type="ORF">CC1G_05452</name>
</gene>
<feature type="transmembrane region" description="Helical" evidence="2">
    <location>
        <begin position="35"/>
        <end position="52"/>
    </location>
</feature>
<feature type="transmembrane region" description="Helical" evidence="2">
    <location>
        <begin position="7"/>
        <end position="29"/>
    </location>
</feature>
<keyword evidence="2" id="KW-0472">Membrane</keyword>
<dbReference type="SUPFAM" id="SSF52047">
    <property type="entry name" value="RNI-like"/>
    <property type="match status" value="1"/>
</dbReference>